<evidence type="ECO:0000313" key="2">
    <source>
        <dbReference type="EMBL" id="CAG8787515.1"/>
    </source>
</evidence>
<keyword evidence="3" id="KW-1185">Reference proteome</keyword>
<reference evidence="2" key="1">
    <citation type="submission" date="2021-06" db="EMBL/GenBank/DDBJ databases">
        <authorList>
            <person name="Kallberg Y."/>
            <person name="Tangrot J."/>
            <person name="Rosling A."/>
        </authorList>
    </citation>
    <scope>NUCLEOTIDE SEQUENCE</scope>
    <source>
        <strain evidence="2">CL551</strain>
    </source>
</reference>
<name>A0A9N9JNL5_9GLOM</name>
<proteinExistence type="predicted"/>
<dbReference type="AlphaFoldDB" id="A0A9N9JNL5"/>
<protein>
    <submittedName>
        <fullName evidence="2">17891_t:CDS:1</fullName>
    </submittedName>
</protein>
<feature type="non-terminal residue" evidence="2">
    <location>
        <position position="1"/>
    </location>
</feature>
<evidence type="ECO:0000256" key="1">
    <source>
        <dbReference type="SAM" id="MobiDB-lite"/>
    </source>
</evidence>
<comment type="caution">
    <text evidence="2">The sequence shown here is derived from an EMBL/GenBank/DDBJ whole genome shotgun (WGS) entry which is preliminary data.</text>
</comment>
<accession>A0A9N9JNL5</accession>
<organism evidence="2 3">
    <name type="scientific">Acaulospora morrowiae</name>
    <dbReference type="NCBI Taxonomy" id="94023"/>
    <lineage>
        <taxon>Eukaryota</taxon>
        <taxon>Fungi</taxon>
        <taxon>Fungi incertae sedis</taxon>
        <taxon>Mucoromycota</taxon>
        <taxon>Glomeromycotina</taxon>
        <taxon>Glomeromycetes</taxon>
        <taxon>Diversisporales</taxon>
        <taxon>Acaulosporaceae</taxon>
        <taxon>Acaulospora</taxon>
    </lineage>
</organism>
<dbReference type="EMBL" id="CAJVPV010058096">
    <property type="protein sequence ID" value="CAG8787515.1"/>
    <property type="molecule type" value="Genomic_DNA"/>
</dbReference>
<sequence>DVQLLRKCFGGSSKNRWPGRLQEIGVMVQKYGPVGWSDDLDDEEFETIGTNDTKVMSALYSDDEDGESQISMQDALQPPSGKISEKMMDREIGLIMNLVSRQEPENGDHVADDEWKHGVTDSVMLSLRKTLNAIGLLCSKNTDG</sequence>
<dbReference type="Proteomes" id="UP000789342">
    <property type="component" value="Unassembled WGS sequence"/>
</dbReference>
<gene>
    <name evidence="2" type="ORF">AMORRO_LOCUS17857</name>
</gene>
<evidence type="ECO:0000313" key="3">
    <source>
        <dbReference type="Proteomes" id="UP000789342"/>
    </source>
</evidence>
<feature type="non-terminal residue" evidence="2">
    <location>
        <position position="144"/>
    </location>
</feature>
<feature type="region of interest" description="Disordered" evidence="1">
    <location>
        <begin position="62"/>
        <end position="82"/>
    </location>
</feature>